<sequence>MWTKALAFLSNWISVILCVCGLILLSLGAFMLNTIVGVAFTGIEFIAAAVLIERERG</sequence>
<dbReference type="Proteomes" id="UP000051922">
    <property type="component" value="Unassembled WGS sequence"/>
</dbReference>
<evidence type="ECO:0000313" key="2">
    <source>
        <dbReference type="EMBL" id="KRL88620.1"/>
    </source>
</evidence>
<evidence type="ECO:0000256" key="1">
    <source>
        <dbReference type="SAM" id="Phobius"/>
    </source>
</evidence>
<accession>A0A0R1U5V2</accession>
<reference evidence="2 3" key="1">
    <citation type="journal article" date="2015" name="Genome Announc.">
        <title>Expanding the biotechnology potential of lactobacilli through comparative genomics of 213 strains and associated genera.</title>
        <authorList>
            <person name="Sun Z."/>
            <person name="Harris H.M."/>
            <person name="McCann A."/>
            <person name="Guo C."/>
            <person name="Argimon S."/>
            <person name="Zhang W."/>
            <person name="Yang X."/>
            <person name="Jeffery I.B."/>
            <person name="Cooney J.C."/>
            <person name="Kagawa T.F."/>
            <person name="Liu W."/>
            <person name="Song Y."/>
            <person name="Salvetti E."/>
            <person name="Wrobel A."/>
            <person name="Rasinkangas P."/>
            <person name="Parkhill J."/>
            <person name="Rea M.C."/>
            <person name="O'Sullivan O."/>
            <person name="Ritari J."/>
            <person name="Douillard F.P."/>
            <person name="Paul Ross R."/>
            <person name="Yang R."/>
            <person name="Briner A.E."/>
            <person name="Felis G.E."/>
            <person name="de Vos W.M."/>
            <person name="Barrangou R."/>
            <person name="Klaenhammer T.R."/>
            <person name="Caufield P.W."/>
            <person name="Cui Y."/>
            <person name="Zhang H."/>
            <person name="O'Toole P.W."/>
        </authorList>
    </citation>
    <scope>NUCLEOTIDE SEQUENCE [LARGE SCALE GENOMIC DNA]</scope>
    <source>
        <strain evidence="2 3">DSM 15945</strain>
    </source>
</reference>
<evidence type="ECO:0000313" key="3">
    <source>
        <dbReference type="Proteomes" id="UP000051922"/>
    </source>
</evidence>
<dbReference type="STRING" id="1423783.FC50_GL002380"/>
<feature type="transmembrane region" description="Helical" evidence="1">
    <location>
        <begin position="30"/>
        <end position="52"/>
    </location>
</feature>
<feature type="transmembrane region" description="Helical" evidence="1">
    <location>
        <begin position="5"/>
        <end position="24"/>
    </location>
</feature>
<keyword evidence="1" id="KW-0472">Membrane</keyword>
<protein>
    <submittedName>
        <fullName evidence="2">Uncharacterized protein</fullName>
    </submittedName>
</protein>
<dbReference type="EMBL" id="AZFJ01000003">
    <property type="protein sequence ID" value="KRL88620.1"/>
    <property type="molecule type" value="Genomic_DNA"/>
</dbReference>
<name>A0A0R1U5V2_9LACO</name>
<comment type="caution">
    <text evidence="2">The sequence shown here is derived from an EMBL/GenBank/DDBJ whole genome shotgun (WGS) entry which is preliminary data.</text>
</comment>
<gene>
    <name evidence="2" type="ORF">FC50_GL002380</name>
</gene>
<proteinExistence type="predicted"/>
<keyword evidence="1" id="KW-1133">Transmembrane helix</keyword>
<keyword evidence="3" id="KW-1185">Reference proteome</keyword>
<keyword evidence="1" id="KW-0812">Transmembrane</keyword>
<dbReference type="PATRIC" id="fig|1423783.4.peg.2452"/>
<organism evidence="2 3">
    <name type="scientific">Lacticaseibacillus pantheris DSM 15945 = JCM 12539 = NBRC 106106</name>
    <dbReference type="NCBI Taxonomy" id="1423783"/>
    <lineage>
        <taxon>Bacteria</taxon>
        <taxon>Bacillati</taxon>
        <taxon>Bacillota</taxon>
        <taxon>Bacilli</taxon>
        <taxon>Lactobacillales</taxon>
        <taxon>Lactobacillaceae</taxon>
        <taxon>Lacticaseibacillus</taxon>
    </lineage>
</organism>
<dbReference type="AlphaFoldDB" id="A0A0R1U5V2"/>